<dbReference type="EMBL" id="CP041036">
    <property type="protein sequence ID" value="QDE32591.1"/>
    <property type="molecule type" value="Genomic_DNA"/>
</dbReference>
<dbReference type="PIRSF" id="PIRSF004649">
    <property type="entry name" value="MlaC"/>
    <property type="match status" value="1"/>
</dbReference>
<evidence type="ECO:0000256" key="1">
    <source>
        <dbReference type="SAM" id="SignalP"/>
    </source>
</evidence>
<dbReference type="Proteomes" id="UP000319809">
    <property type="component" value="Chromosome"/>
</dbReference>
<organism evidence="2 3">
    <name type="scientific">Shewanella polaris</name>
    <dbReference type="NCBI Taxonomy" id="2588449"/>
    <lineage>
        <taxon>Bacteria</taxon>
        <taxon>Pseudomonadati</taxon>
        <taxon>Pseudomonadota</taxon>
        <taxon>Gammaproteobacteria</taxon>
        <taxon>Alteromonadales</taxon>
        <taxon>Shewanellaceae</taxon>
        <taxon>Shewanella</taxon>
    </lineage>
</organism>
<feature type="signal peptide" evidence="1">
    <location>
        <begin position="1"/>
        <end position="25"/>
    </location>
</feature>
<dbReference type="Gene3D" id="3.10.450.710">
    <property type="entry name" value="Tgt2/MlaC"/>
    <property type="match status" value="1"/>
</dbReference>
<accession>A0A4Y5YIG0</accession>
<evidence type="ECO:0000313" key="2">
    <source>
        <dbReference type="EMBL" id="QDE32591.1"/>
    </source>
</evidence>
<gene>
    <name evidence="2" type="ORF">FH971_17470</name>
</gene>
<dbReference type="Pfam" id="PF05494">
    <property type="entry name" value="MlaC"/>
    <property type="match status" value="1"/>
</dbReference>
<dbReference type="PANTHER" id="PTHR36573">
    <property type="entry name" value="INTERMEMBRANE PHOSPHOLIPID TRANSPORT SYSTEM BINDING PROTEIN MLAC"/>
    <property type="match status" value="1"/>
</dbReference>
<dbReference type="RefSeq" id="WP_137225265.1">
    <property type="nucleotide sequence ID" value="NZ_CP041036.1"/>
</dbReference>
<name>A0A4Y5YIG0_9GAMM</name>
<reference evidence="2 3" key="1">
    <citation type="submission" date="2019-06" db="EMBL/GenBank/DDBJ databases">
        <title>The genome of Shewanella sp. SM1901.</title>
        <authorList>
            <person name="Cha Q."/>
        </authorList>
    </citation>
    <scope>NUCLEOTIDE SEQUENCE [LARGE SCALE GENOMIC DNA]</scope>
    <source>
        <strain evidence="2 3">SM1901</strain>
    </source>
</reference>
<protein>
    <submittedName>
        <fullName evidence="2">ABC transporter substrate-binding protein</fullName>
    </submittedName>
</protein>
<dbReference type="InterPro" id="IPR008869">
    <property type="entry name" value="MlaC/ttg2D"/>
</dbReference>
<proteinExistence type="predicted"/>
<dbReference type="KEGG" id="spol:FH971_17470"/>
<sequence>MKTFFCRVIALGLFGSAVISQAAVAANDEVNTHDPYVMIQQVANMTFDRFKTDKELINNDLGYLKVIVREELMPYVDYKYAAYKVMGQYLKDTTVDQRNRFVDAFEGYLVATYAQALTEYTNQTVAFDPSSDFSNEKIVEVNVQVIEQGRPPIKIQFKTRRLKDDSWKAFDLIAEGVSLLATKQSEISNLIRQQGIEAVITMLNDKTQQKIDREPKKEAVAA</sequence>
<evidence type="ECO:0000313" key="3">
    <source>
        <dbReference type="Proteomes" id="UP000319809"/>
    </source>
</evidence>
<keyword evidence="1" id="KW-0732">Signal</keyword>
<feature type="chain" id="PRO_5021297681" evidence="1">
    <location>
        <begin position="26"/>
        <end position="222"/>
    </location>
</feature>
<keyword evidence="3" id="KW-1185">Reference proteome</keyword>
<dbReference type="PANTHER" id="PTHR36573:SF1">
    <property type="entry name" value="INTERMEMBRANE PHOSPHOLIPID TRANSPORT SYSTEM BINDING PROTEIN MLAC"/>
    <property type="match status" value="1"/>
</dbReference>
<dbReference type="InterPro" id="IPR042245">
    <property type="entry name" value="Tgt2/MlaC_sf"/>
</dbReference>
<dbReference type="AlphaFoldDB" id="A0A4Y5YIG0"/>